<dbReference type="RefSeq" id="WP_073339640.1">
    <property type="nucleotide sequence ID" value="NZ_FQXM01000022.1"/>
</dbReference>
<comment type="subcellular location">
    <subcellularLocation>
        <location evidence="1">Membrane</location>
        <topology evidence="1">Multi-pass membrane protein</topology>
    </subcellularLocation>
</comment>
<evidence type="ECO:0000256" key="4">
    <source>
        <dbReference type="ARBA" id="ARBA00023136"/>
    </source>
</evidence>
<dbReference type="GO" id="GO:0015499">
    <property type="term" value="F:formate transmembrane transporter activity"/>
    <property type="evidence" value="ECO:0007669"/>
    <property type="project" value="TreeGrafter"/>
</dbReference>
<dbReference type="Proteomes" id="UP000184447">
    <property type="component" value="Unassembled WGS sequence"/>
</dbReference>
<feature type="transmembrane region" description="Helical" evidence="6">
    <location>
        <begin position="153"/>
        <end position="175"/>
    </location>
</feature>
<evidence type="ECO:0000256" key="1">
    <source>
        <dbReference type="ARBA" id="ARBA00004141"/>
    </source>
</evidence>
<dbReference type="InterPro" id="IPR023271">
    <property type="entry name" value="Aquaporin-like"/>
</dbReference>
<protein>
    <submittedName>
        <fullName evidence="7">Formate/nitrite transporter</fullName>
    </submittedName>
</protein>
<dbReference type="PANTHER" id="PTHR30520:SF6">
    <property type="entry name" value="FORMATE_NITRATE FAMILY TRANSPORTER (EUROFUNG)"/>
    <property type="match status" value="1"/>
</dbReference>
<dbReference type="PROSITE" id="PS01005">
    <property type="entry name" value="FORMATE_NITRITE_TP_1"/>
    <property type="match status" value="1"/>
</dbReference>
<keyword evidence="4 6" id="KW-0472">Membrane</keyword>
<dbReference type="Gene3D" id="1.20.1080.10">
    <property type="entry name" value="Glycerol uptake facilitator protein"/>
    <property type="match status" value="1"/>
</dbReference>
<feature type="transmembrane region" description="Helical" evidence="6">
    <location>
        <begin position="187"/>
        <end position="212"/>
    </location>
</feature>
<dbReference type="InterPro" id="IPR000292">
    <property type="entry name" value="For/NO2_transpt"/>
</dbReference>
<sequence length="276" mass="29772">MDNSMLGVSEIYESTIHTCIKKTKKKSSQTFIAGAFAGAFIAMGAFGAAMGSHAIENYSLAKLAAGLIFPVGLMLVLICGAELFTGNSLLIIPLIERKISIKNLLKNWGIVYISNFFGAIIIVALIFFSGLLSSNHNALGGYAIKVASYKSNLTFVNAISSGILCNFIVTLTVWASYATKDLLGKIIVVWFPIMTFVVCGFEHSVANMYYLFIGLIAKSNPAFVETSHISQAAVDSITITNIIKNLIPVTIGNIIGGAVFVGLAFWVMLKYNRNEN</sequence>
<dbReference type="AlphaFoldDB" id="A0A1M5X1C1"/>
<feature type="transmembrane region" description="Helical" evidence="6">
    <location>
        <begin position="107"/>
        <end position="133"/>
    </location>
</feature>
<dbReference type="STRING" id="1121316.SAMN02745207_03281"/>
<feature type="transmembrane region" description="Helical" evidence="6">
    <location>
        <begin position="67"/>
        <end position="95"/>
    </location>
</feature>
<evidence type="ECO:0000256" key="6">
    <source>
        <dbReference type="SAM" id="Phobius"/>
    </source>
</evidence>
<evidence type="ECO:0000256" key="5">
    <source>
        <dbReference type="ARBA" id="ARBA00049660"/>
    </source>
</evidence>
<dbReference type="EMBL" id="FQXM01000022">
    <property type="protein sequence ID" value="SHH93686.1"/>
    <property type="molecule type" value="Genomic_DNA"/>
</dbReference>
<reference evidence="7 8" key="1">
    <citation type="submission" date="2016-11" db="EMBL/GenBank/DDBJ databases">
        <authorList>
            <person name="Jaros S."/>
            <person name="Januszkiewicz K."/>
            <person name="Wedrychowicz H."/>
        </authorList>
    </citation>
    <scope>NUCLEOTIDE SEQUENCE [LARGE SCALE GENOMIC DNA]</scope>
    <source>
        <strain evidence="7 8">DSM 8605</strain>
    </source>
</reference>
<gene>
    <name evidence="7" type="ORF">SAMN02745207_03281</name>
</gene>
<dbReference type="InterPro" id="IPR024002">
    <property type="entry name" value="For/NO2_transpt_CS"/>
</dbReference>
<dbReference type="GO" id="GO:0005886">
    <property type="term" value="C:plasma membrane"/>
    <property type="evidence" value="ECO:0007669"/>
    <property type="project" value="TreeGrafter"/>
</dbReference>
<evidence type="ECO:0000256" key="2">
    <source>
        <dbReference type="ARBA" id="ARBA00022692"/>
    </source>
</evidence>
<feature type="transmembrane region" description="Helical" evidence="6">
    <location>
        <begin position="31"/>
        <end position="55"/>
    </location>
</feature>
<proteinExistence type="inferred from homology"/>
<evidence type="ECO:0000256" key="3">
    <source>
        <dbReference type="ARBA" id="ARBA00022989"/>
    </source>
</evidence>
<evidence type="ECO:0000313" key="7">
    <source>
        <dbReference type="EMBL" id="SHH93686.1"/>
    </source>
</evidence>
<comment type="similarity">
    <text evidence="5">Belongs to the FNT transporter (TC 1.A.16) family.</text>
</comment>
<evidence type="ECO:0000313" key="8">
    <source>
        <dbReference type="Proteomes" id="UP000184447"/>
    </source>
</evidence>
<dbReference type="PANTHER" id="PTHR30520">
    <property type="entry name" value="FORMATE TRANSPORTER-RELATED"/>
    <property type="match status" value="1"/>
</dbReference>
<name>A0A1M5X1C1_9CLOT</name>
<dbReference type="Pfam" id="PF01226">
    <property type="entry name" value="Form_Nir_trans"/>
    <property type="match status" value="1"/>
</dbReference>
<accession>A0A1M5X1C1</accession>
<keyword evidence="8" id="KW-1185">Reference proteome</keyword>
<dbReference type="OrthoDB" id="9786493at2"/>
<organism evidence="7 8">
    <name type="scientific">Clostridium grantii DSM 8605</name>
    <dbReference type="NCBI Taxonomy" id="1121316"/>
    <lineage>
        <taxon>Bacteria</taxon>
        <taxon>Bacillati</taxon>
        <taxon>Bacillota</taxon>
        <taxon>Clostridia</taxon>
        <taxon>Eubacteriales</taxon>
        <taxon>Clostridiaceae</taxon>
        <taxon>Clostridium</taxon>
    </lineage>
</organism>
<feature type="transmembrane region" description="Helical" evidence="6">
    <location>
        <begin position="246"/>
        <end position="269"/>
    </location>
</feature>
<keyword evidence="2 6" id="KW-0812">Transmembrane</keyword>
<keyword evidence="3 6" id="KW-1133">Transmembrane helix</keyword>